<dbReference type="OrthoDB" id="10338662at2759"/>
<reference evidence="1 2" key="1">
    <citation type="submission" date="2015-01" db="EMBL/GenBank/DDBJ databases">
        <title>Evolution of Trichinella species and genotypes.</title>
        <authorList>
            <person name="Korhonen P.K."/>
            <person name="Edoardo P."/>
            <person name="Giuseppe L.R."/>
            <person name="Gasser R.B."/>
        </authorList>
    </citation>
    <scope>NUCLEOTIDE SEQUENCE [LARGE SCALE GENOMIC DNA]</scope>
    <source>
        <strain evidence="1">ISS37</strain>
    </source>
</reference>
<comment type="caution">
    <text evidence="1">The sequence shown here is derived from an EMBL/GenBank/DDBJ whole genome shotgun (WGS) entry which is preliminary data.</text>
</comment>
<sequence>MTRLARYEDNLMIYERPLENRCRNHLPNDVHYRQRIFIVPACRPSAVKCQMAKRMPKCLIILFKMGAEHIKMNNLTSAMHCRREKQFFAQYNNFKPSRGREGQSENSGIRLFTCANGLRLKRLLWFEQYALRTQEPTQISEAKTTAAY</sequence>
<protein>
    <submittedName>
        <fullName evidence="1">Uncharacterized protein</fullName>
    </submittedName>
</protein>
<name>A0A0V0S2P8_9BILA</name>
<evidence type="ECO:0000313" key="2">
    <source>
        <dbReference type="Proteomes" id="UP000054630"/>
    </source>
</evidence>
<accession>A0A0V0S2P8</accession>
<dbReference type="AlphaFoldDB" id="A0A0V0S2P8"/>
<evidence type="ECO:0000313" key="1">
    <source>
        <dbReference type="EMBL" id="KRX20978.1"/>
    </source>
</evidence>
<dbReference type="Proteomes" id="UP000054630">
    <property type="component" value="Unassembled WGS sequence"/>
</dbReference>
<gene>
    <name evidence="1" type="ORF">T07_1144</name>
</gene>
<keyword evidence="2" id="KW-1185">Reference proteome</keyword>
<organism evidence="1 2">
    <name type="scientific">Trichinella nelsoni</name>
    <dbReference type="NCBI Taxonomy" id="6336"/>
    <lineage>
        <taxon>Eukaryota</taxon>
        <taxon>Metazoa</taxon>
        <taxon>Ecdysozoa</taxon>
        <taxon>Nematoda</taxon>
        <taxon>Enoplea</taxon>
        <taxon>Dorylaimia</taxon>
        <taxon>Trichinellida</taxon>
        <taxon>Trichinellidae</taxon>
        <taxon>Trichinella</taxon>
    </lineage>
</organism>
<dbReference type="EMBL" id="JYDL01000043">
    <property type="protein sequence ID" value="KRX20978.1"/>
    <property type="molecule type" value="Genomic_DNA"/>
</dbReference>
<proteinExistence type="predicted"/>